<dbReference type="Gene3D" id="1.10.510.10">
    <property type="entry name" value="Transferase(Phosphotransferase) domain 1"/>
    <property type="match status" value="1"/>
</dbReference>
<dbReference type="EMBL" id="SLXD01000003">
    <property type="protein sequence ID" value="TCP03973.1"/>
    <property type="molecule type" value="Genomic_DNA"/>
</dbReference>
<evidence type="ECO:0000313" key="4">
    <source>
        <dbReference type="EMBL" id="TCP03973.1"/>
    </source>
</evidence>
<dbReference type="SUPFAM" id="SSF56112">
    <property type="entry name" value="Protein kinase-like (PK-like)"/>
    <property type="match status" value="1"/>
</dbReference>
<evidence type="ECO:0000259" key="2">
    <source>
        <dbReference type="PROSITE" id="PS50011"/>
    </source>
</evidence>
<dbReference type="RefSeq" id="WP_242478370.1">
    <property type="nucleotide sequence ID" value="NZ_NRRI01000001.1"/>
</dbReference>
<dbReference type="PANTHER" id="PTHR33525:SF3">
    <property type="entry name" value="RIBONUCLEASE Y"/>
    <property type="match status" value="1"/>
</dbReference>
<evidence type="ECO:0000259" key="3">
    <source>
        <dbReference type="PROSITE" id="PS51833"/>
    </source>
</evidence>
<accession>A0A4R2MVW6</accession>
<dbReference type="PROSITE" id="PS51833">
    <property type="entry name" value="HDOD"/>
    <property type="match status" value="1"/>
</dbReference>
<comment type="caution">
    <text evidence="4">The sequence shown here is derived from an EMBL/GenBank/DDBJ whole genome shotgun (WGS) entry which is preliminary data.</text>
</comment>
<protein>
    <submittedName>
        <fullName evidence="4">Non-specific serine/threonine protein kinase</fullName>
    </submittedName>
</protein>
<gene>
    <name evidence="4" type="ORF">EV684_103220</name>
</gene>
<dbReference type="Gene3D" id="3.30.200.20">
    <property type="entry name" value="Phosphorylase Kinase, domain 1"/>
    <property type="match status" value="1"/>
</dbReference>
<reference evidence="4 5" key="1">
    <citation type="submission" date="2019-03" db="EMBL/GenBank/DDBJ databases">
        <title>Genomic Encyclopedia of Type Strains, Phase IV (KMG-IV): sequencing the most valuable type-strain genomes for metagenomic binning, comparative biology and taxonomic classification.</title>
        <authorList>
            <person name="Goeker M."/>
        </authorList>
    </citation>
    <scope>NUCLEOTIDE SEQUENCE [LARGE SCALE GENOMIC DNA]</scope>
    <source>
        <strain evidence="4 5">DSM 1709</strain>
    </source>
</reference>
<organism evidence="4 5">
    <name type="scientific">Rubrivivax gelatinosus</name>
    <name type="common">Rhodocyclus gelatinosus</name>
    <name type="synonym">Rhodopseudomonas gelatinosa</name>
    <dbReference type="NCBI Taxonomy" id="28068"/>
    <lineage>
        <taxon>Bacteria</taxon>
        <taxon>Pseudomonadati</taxon>
        <taxon>Pseudomonadota</taxon>
        <taxon>Betaproteobacteria</taxon>
        <taxon>Burkholderiales</taxon>
        <taxon>Sphaerotilaceae</taxon>
        <taxon>Rubrivivax</taxon>
    </lineage>
</organism>
<dbReference type="InterPro" id="IPR000719">
    <property type="entry name" value="Prot_kinase_dom"/>
</dbReference>
<dbReference type="PANTHER" id="PTHR33525">
    <property type="match status" value="1"/>
</dbReference>
<sequence length="575" mass="61376">MEAAPRPAALRFFGSYQLLRLVGKSERTMAWLVADTRGGRDLLLVLPRVQPADLAALERWTETVQRASRLQHPQLAVAVDIGVQDGWPYVAYDLEDAAPLVERVGPQGLPPPECAALVARLLSGLAFAHQAGVAHQDLQGFVVLVDDHGGVRLAGLEVAAAVGEAPSLAAQRAAAQRDVLAAGLLLHHALAGVHALDEPDTARVIERLPPLGREIVRLPWATSHLVPEPLRAIVNRATDRQERHRYRTARTLSRALEGWIQAESGASGALTLLSDRLRAAGVLPAQPGAAGRLNRLGAMERQRTDEIAEVALQDLALAFELLRVVNTAQVRGVQVSGSGPVLTVRRAIAMLGIDGVRRAATALRPWPGPLTEDAAAELLQLIARVKRAGRVATALRPAGYDAEVVTLIAMLQNLGRLVLQYHFPDEAQQIRRLMLPAPGAEREDPGMSEQAASFAVLGIDVEALGHAVARHWGLDDVVLHMIRRLPLETPVRHADGDTELLRQVASAGNEIVDAYAISGTAPAPALQRIAQRYARALGLSVKELQEAVAASMRPAGAAPAASSDRRAGVAGRAVS</sequence>
<dbReference type="SUPFAM" id="SSF109604">
    <property type="entry name" value="HD-domain/PDEase-like"/>
    <property type="match status" value="1"/>
</dbReference>
<dbReference type="Proteomes" id="UP000295106">
    <property type="component" value="Unassembled WGS sequence"/>
</dbReference>
<evidence type="ECO:0000256" key="1">
    <source>
        <dbReference type="SAM" id="MobiDB-lite"/>
    </source>
</evidence>
<keyword evidence="4" id="KW-0723">Serine/threonine-protein kinase</keyword>
<dbReference type="PROSITE" id="PS50011">
    <property type="entry name" value="PROTEIN_KINASE_DOM"/>
    <property type="match status" value="1"/>
</dbReference>
<feature type="region of interest" description="Disordered" evidence="1">
    <location>
        <begin position="552"/>
        <end position="575"/>
    </location>
</feature>
<dbReference type="SMART" id="SM00220">
    <property type="entry name" value="S_TKc"/>
    <property type="match status" value="1"/>
</dbReference>
<dbReference type="Pfam" id="PF08668">
    <property type="entry name" value="HDOD"/>
    <property type="match status" value="1"/>
</dbReference>
<dbReference type="GO" id="GO:0004674">
    <property type="term" value="F:protein serine/threonine kinase activity"/>
    <property type="evidence" value="ECO:0007669"/>
    <property type="project" value="UniProtKB-KW"/>
</dbReference>
<keyword evidence="4" id="KW-0808">Transferase</keyword>
<feature type="compositionally biased region" description="Low complexity" evidence="1">
    <location>
        <begin position="552"/>
        <end position="562"/>
    </location>
</feature>
<feature type="domain" description="HDOD" evidence="3">
    <location>
        <begin position="283"/>
        <end position="488"/>
    </location>
</feature>
<dbReference type="GO" id="GO:0005524">
    <property type="term" value="F:ATP binding"/>
    <property type="evidence" value="ECO:0007669"/>
    <property type="project" value="InterPro"/>
</dbReference>
<keyword evidence="4" id="KW-0418">Kinase</keyword>
<dbReference type="AlphaFoldDB" id="A0A4R2MVW6"/>
<dbReference type="InterPro" id="IPR013976">
    <property type="entry name" value="HDOD"/>
</dbReference>
<proteinExistence type="predicted"/>
<dbReference type="Gene3D" id="1.10.3210.10">
    <property type="entry name" value="Hypothetical protein af1432"/>
    <property type="match status" value="1"/>
</dbReference>
<feature type="domain" description="Protein kinase" evidence="2">
    <location>
        <begin position="16"/>
        <end position="260"/>
    </location>
</feature>
<name>A0A4R2MVW6_RUBGE</name>
<dbReference type="InterPro" id="IPR011009">
    <property type="entry name" value="Kinase-like_dom_sf"/>
</dbReference>
<dbReference type="InterPro" id="IPR052340">
    <property type="entry name" value="RNase_Y/CdgJ"/>
</dbReference>
<evidence type="ECO:0000313" key="5">
    <source>
        <dbReference type="Proteomes" id="UP000295106"/>
    </source>
</evidence>